<accession>A0A8X6JBQ8</accession>
<name>A0A8X6JBQ8_TRICU</name>
<keyword evidence="1" id="KW-0548">Nucleotidyltransferase</keyword>
<dbReference type="Gene3D" id="3.10.10.10">
    <property type="entry name" value="HIV Type 1 Reverse Transcriptase, subunit A, domain 1"/>
    <property type="match status" value="1"/>
</dbReference>
<dbReference type="AlphaFoldDB" id="A0A8X6JBQ8"/>
<keyword evidence="1" id="KW-0695">RNA-directed DNA polymerase</keyword>
<evidence type="ECO:0000313" key="2">
    <source>
        <dbReference type="Proteomes" id="UP000887116"/>
    </source>
</evidence>
<keyword evidence="2" id="KW-1185">Reference proteome</keyword>
<proteinExistence type="predicted"/>
<protein>
    <submittedName>
        <fullName evidence="1">Reverse transcriptase domain-containing protein</fullName>
    </submittedName>
</protein>
<organism evidence="1 2">
    <name type="scientific">Trichonephila clavata</name>
    <name type="common">Joro spider</name>
    <name type="synonym">Nephila clavata</name>
    <dbReference type="NCBI Taxonomy" id="2740835"/>
    <lineage>
        <taxon>Eukaryota</taxon>
        <taxon>Metazoa</taxon>
        <taxon>Ecdysozoa</taxon>
        <taxon>Arthropoda</taxon>
        <taxon>Chelicerata</taxon>
        <taxon>Arachnida</taxon>
        <taxon>Araneae</taxon>
        <taxon>Araneomorphae</taxon>
        <taxon>Entelegynae</taxon>
        <taxon>Araneoidea</taxon>
        <taxon>Nephilidae</taxon>
        <taxon>Trichonephila</taxon>
    </lineage>
</organism>
<dbReference type="OrthoDB" id="7698356at2759"/>
<dbReference type="GO" id="GO:0003964">
    <property type="term" value="F:RNA-directed DNA polymerase activity"/>
    <property type="evidence" value="ECO:0007669"/>
    <property type="project" value="UniProtKB-KW"/>
</dbReference>
<dbReference type="InterPro" id="IPR043128">
    <property type="entry name" value="Rev_trsase/Diguanyl_cyclase"/>
</dbReference>
<dbReference type="InterPro" id="IPR043502">
    <property type="entry name" value="DNA/RNA_pol_sf"/>
</dbReference>
<dbReference type="SUPFAM" id="SSF56672">
    <property type="entry name" value="DNA/RNA polymerases"/>
    <property type="match status" value="1"/>
</dbReference>
<dbReference type="PANTHER" id="PTHR37984">
    <property type="entry name" value="PROTEIN CBG26694"/>
    <property type="match status" value="1"/>
</dbReference>
<dbReference type="EMBL" id="BMAO01017889">
    <property type="protein sequence ID" value="GFR19133.1"/>
    <property type="molecule type" value="Genomic_DNA"/>
</dbReference>
<evidence type="ECO:0000313" key="1">
    <source>
        <dbReference type="EMBL" id="GFR19133.1"/>
    </source>
</evidence>
<dbReference type="PANTHER" id="PTHR37984:SF8">
    <property type="entry name" value="CCHC-TYPE DOMAIN-CONTAINING PROTEIN"/>
    <property type="match status" value="1"/>
</dbReference>
<comment type="caution">
    <text evidence="1">The sequence shown here is derived from an EMBL/GenBank/DDBJ whole genome shotgun (WGS) entry which is preliminary data.</text>
</comment>
<dbReference type="Gene3D" id="3.30.70.270">
    <property type="match status" value="1"/>
</dbReference>
<keyword evidence="1" id="KW-0808">Transferase</keyword>
<dbReference type="InterPro" id="IPR050951">
    <property type="entry name" value="Retrovirus_Pol_polyprotein"/>
</dbReference>
<gene>
    <name evidence="1" type="primary">X975_12067</name>
    <name evidence="1" type="ORF">TNCT_510171</name>
</gene>
<sequence>MVVIDFPKKLRICLDSRPQNEAIQRPNYPILIADALNSKLQGDKKFTIVDAKNGLGQLPLEEESSHLTTFCTP</sequence>
<reference evidence="1" key="1">
    <citation type="submission" date="2020-07" db="EMBL/GenBank/DDBJ databases">
        <title>Multicomponent nature underlies the extraordinary mechanical properties of spider dragline silk.</title>
        <authorList>
            <person name="Kono N."/>
            <person name="Nakamura H."/>
            <person name="Mori M."/>
            <person name="Yoshida Y."/>
            <person name="Ohtoshi R."/>
            <person name="Malay A.D."/>
            <person name="Moran D.A.P."/>
            <person name="Tomita M."/>
            <person name="Numata K."/>
            <person name="Arakawa K."/>
        </authorList>
    </citation>
    <scope>NUCLEOTIDE SEQUENCE</scope>
</reference>
<dbReference type="Proteomes" id="UP000887116">
    <property type="component" value="Unassembled WGS sequence"/>
</dbReference>